<proteinExistence type="predicted"/>
<sequence>SKGFWTEEFWVRRSDLNCTVGDSADDLRGRKEHLVSQPRVTGSMNHVSSCSMVEGHWRVYWLRG</sequence>
<dbReference type="AlphaFoldDB" id="A0AAV7WZW1"/>
<accession>A0AAV7WZW1</accession>
<feature type="non-terminal residue" evidence="1">
    <location>
        <position position="64"/>
    </location>
</feature>
<name>A0AAV7WZW1_PLEWA</name>
<organism evidence="1 2">
    <name type="scientific">Pleurodeles waltl</name>
    <name type="common">Iberian ribbed newt</name>
    <dbReference type="NCBI Taxonomy" id="8319"/>
    <lineage>
        <taxon>Eukaryota</taxon>
        <taxon>Metazoa</taxon>
        <taxon>Chordata</taxon>
        <taxon>Craniata</taxon>
        <taxon>Vertebrata</taxon>
        <taxon>Euteleostomi</taxon>
        <taxon>Amphibia</taxon>
        <taxon>Batrachia</taxon>
        <taxon>Caudata</taxon>
        <taxon>Salamandroidea</taxon>
        <taxon>Salamandridae</taxon>
        <taxon>Pleurodelinae</taxon>
        <taxon>Pleurodeles</taxon>
    </lineage>
</organism>
<comment type="caution">
    <text evidence="1">The sequence shown here is derived from an EMBL/GenBank/DDBJ whole genome shotgun (WGS) entry which is preliminary data.</text>
</comment>
<evidence type="ECO:0000313" key="1">
    <source>
        <dbReference type="EMBL" id="KAJ1218406.1"/>
    </source>
</evidence>
<feature type="non-terminal residue" evidence="1">
    <location>
        <position position="1"/>
    </location>
</feature>
<dbReference type="EMBL" id="JANPWB010000001">
    <property type="protein sequence ID" value="KAJ1218406.1"/>
    <property type="molecule type" value="Genomic_DNA"/>
</dbReference>
<evidence type="ECO:0000313" key="2">
    <source>
        <dbReference type="Proteomes" id="UP001066276"/>
    </source>
</evidence>
<reference evidence="1" key="1">
    <citation type="journal article" date="2022" name="bioRxiv">
        <title>Sequencing and chromosome-scale assembly of the giantPleurodeles waltlgenome.</title>
        <authorList>
            <person name="Brown T."/>
            <person name="Elewa A."/>
            <person name="Iarovenko S."/>
            <person name="Subramanian E."/>
            <person name="Araus A.J."/>
            <person name="Petzold A."/>
            <person name="Susuki M."/>
            <person name="Suzuki K.-i.T."/>
            <person name="Hayashi T."/>
            <person name="Toyoda A."/>
            <person name="Oliveira C."/>
            <person name="Osipova E."/>
            <person name="Leigh N.D."/>
            <person name="Simon A."/>
            <person name="Yun M.H."/>
        </authorList>
    </citation>
    <scope>NUCLEOTIDE SEQUENCE</scope>
    <source>
        <strain evidence="1">20211129_DDA</strain>
        <tissue evidence="1">Liver</tissue>
    </source>
</reference>
<protein>
    <submittedName>
        <fullName evidence="1">Uncharacterized protein</fullName>
    </submittedName>
</protein>
<gene>
    <name evidence="1" type="ORF">NDU88_005986</name>
</gene>
<keyword evidence="2" id="KW-1185">Reference proteome</keyword>
<dbReference type="Proteomes" id="UP001066276">
    <property type="component" value="Chromosome 1_1"/>
</dbReference>